<protein>
    <submittedName>
        <fullName evidence="2">Aste57867_3420 protein</fullName>
    </submittedName>
</protein>
<dbReference type="OrthoDB" id="543798at2759"/>
<reference evidence="2 3" key="1">
    <citation type="submission" date="2019-03" db="EMBL/GenBank/DDBJ databases">
        <authorList>
            <person name="Gaulin E."/>
            <person name="Dumas B."/>
        </authorList>
    </citation>
    <scope>NUCLEOTIDE SEQUENCE [LARGE SCALE GENOMIC DNA]</scope>
    <source>
        <strain evidence="2">CBS 568.67</strain>
    </source>
</reference>
<organism evidence="2 3">
    <name type="scientific">Aphanomyces stellatus</name>
    <dbReference type="NCBI Taxonomy" id="120398"/>
    <lineage>
        <taxon>Eukaryota</taxon>
        <taxon>Sar</taxon>
        <taxon>Stramenopiles</taxon>
        <taxon>Oomycota</taxon>
        <taxon>Saprolegniomycetes</taxon>
        <taxon>Saprolegniales</taxon>
        <taxon>Verrucalvaceae</taxon>
        <taxon>Aphanomyces</taxon>
    </lineage>
</organism>
<evidence type="ECO:0000313" key="3">
    <source>
        <dbReference type="Proteomes" id="UP000332933"/>
    </source>
</evidence>
<name>A0A485KFE9_9STRA</name>
<evidence type="ECO:0000313" key="2">
    <source>
        <dbReference type="EMBL" id="VFT80586.1"/>
    </source>
</evidence>
<dbReference type="Pfam" id="PF12796">
    <property type="entry name" value="Ank_2"/>
    <property type="match status" value="2"/>
</dbReference>
<reference evidence="1" key="2">
    <citation type="submission" date="2019-06" db="EMBL/GenBank/DDBJ databases">
        <title>Genomics analysis of Aphanomyces spp. identifies a new class of oomycete effector associated with host adaptation.</title>
        <authorList>
            <person name="Gaulin E."/>
        </authorList>
    </citation>
    <scope>NUCLEOTIDE SEQUENCE</scope>
    <source>
        <strain evidence="1">CBS 578.67</strain>
    </source>
</reference>
<dbReference type="SMART" id="SM00248">
    <property type="entry name" value="ANK"/>
    <property type="match status" value="6"/>
</dbReference>
<accession>A0A485KFE9</accession>
<dbReference type="InterPro" id="IPR036770">
    <property type="entry name" value="Ankyrin_rpt-contain_sf"/>
</dbReference>
<dbReference type="SUPFAM" id="SSF48403">
    <property type="entry name" value="Ankyrin repeat"/>
    <property type="match status" value="2"/>
</dbReference>
<proteinExistence type="predicted"/>
<dbReference type="AlphaFoldDB" id="A0A485KFE9"/>
<dbReference type="PANTHER" id="PTHR46586">
    <property type="entry name" value="ANKYRIN REPEAT-CONTAINING PROTEIN"/>
    <property type="match status" value="1"/>
</dbReference>
<evidence type="ECO:0000313" key="1">
    <source>
        <dbReference type="EMBL" id="KAF0715343.1"/>
    </source>
</evidence>
<dbReference type="Pfam" id="PF13637">
    <property type="entry name" value="Ank_4"/>
    <property type="match status" value="1"/>
</dbReference>
<dbReference type="Proteomes" id="UP000332933">
    <property type="component" value="Unassembled WGS sequence"/>
</dbReference>
<gene>
    <name evidence="2" type="primary">Aste57867_3420</name>
    <name evidence="1" type="ORF">As57867_003410</name>
    <name evidence="2" type="ORF">ASTE57867_3420</name>
</gene>
<dbReference type="PANTHER" id="PTHR46586:SF3">
    <property type="entry name" value="ANKYRIN REPEAT-CONTAINING PROTEIN"/>
    <property type="match status" value="1"/>
</dbReference>
<dbReference type="InterPro" id="IPR002110">
    <property type="entry name" value="Ankyrin_rpt"/>
</dbReference>
<keyword evidence="3" id="KW-1185">Reference proteome</keyword>
<dbReference type="InterPro" id="IPR052050">
    <property type="entry name" value="SecEffector_AnkRepeat"/>
</dbReference>
<sequence length="570" mass="63108">MAAPTLGDKGRGKYVAVFLQLGLMRTISAFQDGLYPDMQALADLEIPVAHTIECRARWSMALRDSSASTKMQAFGRAIQTWVCDHGSLRLAQLFACLPRLAPAVARQAVWTHDFKLVGSLHDLIDLRTLPDKLVDMAAQRNDFEMVTYLNVDIGHMGCTSDAMDWACEHGNLELVMYLHRHGRPVCTKNGLFQAVSKLHLDVATYVVEFVQGNDFQDAIDEAINTTVPRTGRLDVALHLISLGARLELYAMEAAAASGQLAMVQWIHANATGDRNDPDCLYAPVIYAAENGHLAVVEYLLDHFCATNGQLDIMYPNAMHAAAGAGHIEIVQAIHRYTNDTCSMTGAMDIAAANGHLEIVQRLHAHRPERGCSQRALDLAAANNHMDVVVWLHHQTIPFTTKAMDGAAKNGHLRMVQWLHAHASAGCTDQAMTEAAVNGHLSVVEWLHTHRNEGTCWYVLDITASNGHWDVVQWFHMNRPACLGSTQLLKLAAKSGHVKMIKWIVAHRIEGCPRCGRLAAEEYRYPVICHILQAVPRSKTRECPTCGTLTDALFYAEKINPRICQGHCRMK</sequence>
<dbReference type="Gene3D" id="1.25.40.20">
    <property type="entry name" value="Ankyrin repeat-containing domain"/>
    <property type="match status" value="3"/>
</dbReference>
<dbReference type="EMBL" id="VJMH01000598">
    <property type="protein sequence ID" value="KAF0715343.1"/>
    <property type="molecule type" value="Genomic_DNA"/>
</dbReference>
<dbReference type="EMBL" id="CAADRA010000598">
    <property type="protein sequence ID" value="VFT80586.1"/>
    <property type="molecule type" value="Genomic_DNA"/>
</dbReference>